<keyword evidence="1" id="KW-0472">Membrane</keyword>
<dbReference type="Proteomes" id="UP000499080">
    <property type="component" value="Unassembled WGS sequence"/>
</dbReference>
<organism evidence="2 3">
    <name type="scientific">Araneus ventricosus</name>
    <name type="common">Orbweaver spider</name>
    <name type="synonym">Epeira ventricosa</name>
    <dbReference type="NCBI Taxonomy" id="182803"/>
    <lineage>
        <taxon>Eukaryota</taxon>
        <taxon>Metazoa</taxon>
        <taxon>Ecdysozoa</taxon>
        <taxon>Arthropoda</taxon>
        <taxon>Chelicerata</taxon>
        <taxon>Arachnida</taxon>
        <taxon>Araneae</taxon>
        <taxon>Araneomorphae</taxon>
        <taxon>Entelegynae</taxon>
        <taxon>Araneoidea</taxon>
        <taxon>Araneidae</taxon>
        <taxon>Araneus</taxon>
    </lineage>
</organism>
<dbReference type="AlphaFoldDB" id="A0A4Y2CLV3"/>
<keyword evidence="1" id="KW-1133">Transmembrane helix</keyword>
<proteinExistence type="predicted"/>
<dbReference type="EMBL" id="BGPR01086831">
    <property type="protein sequence ID" value="GBM04894.1"/>
    <property type="molecule type" value="Genomic_DNA"/>
</dbReference>
<reference evidence="2 3" key="1">
    <citation type="journal article" date="2019" name="Sci. Rep.">
        <title>Orb-weaving spider Araneus ventricosus genome elucidates the spidroin gene catalogue.</title>
        <authorList>
            <person name="Kono N."/>
            <person name="Nakamura H."/>
            <person name="Ohtoshi R."/>
            <person name="Moran D.A.P."/>
            <person name="Shinohara A."/>
            <person name="Yoshida Y."/>
            <person name="Fujiwara M."/>
            <person name="Mori M."/>
            <person name="Tomita M."/>
            <person name="Arakawa K."/>
        </authorList>
    </citation>
    <scope>NUCLEOTIDE SEQUENCE [LARGE SCALE GENOMIC DNA]</scope>
</reference>
<gene>
    <name evidence="2" type="ORF">AVEN_9519_1</name>
</gene>
<protein>
    <submittedName>
        <fullName evidence="2">Uncharacterized protein</fullName>
    </submittedName>
</protein>
<sequence>MLVEWWHTPVAIGIPTGKRKLESDQVNAEATLGNRHTRLFVARIPSPGAVSLMMFCAQAHRHVGTIRFGAENKQMCILSILFLAFMTIRYLFVLNR</sequence>
<accession>A0A4Y2CLV3</accession>
<feature type="transmembrane region" description="Helical" evidence="1">
    <location>
        <begin position="75"/>
        <end position="92"/>
    </location>
</feature>
<keyword evidence="1" id="KW-0812">Transmembrane</keyword>
<evidence type="ECO:0000256" key="1">
    <source>
        <dbReference type="SAM" id="Phobius"/>
    </source>
</evidence>
<keyword evidence="3" id="KW-1185">Reference proteome</keyword>
<comment type="caution">
    <text evidence="2">The sequence shown here is derived from an EMBL/GenBank/DDBJ whole genome shotgun (WGS) entry which is preliminary data.</text>
</comment>
<name>A0A4Y2CLV3_ARAVE</name>
<evidence type="ECO:0000313" key="3">
    <source>
        <dbReference type="Proteomes" id="UP000499080"/>
    </source>
</evidence>
<evidence type="ECO:0000313" key="2">
    <source>
        <dbReference type="EMBL" id="GBM04894.1"/>
    </source>
</evidence>